<feature type="domain" description="Mub B2-like" evidence="6">
    <location>
        <begin position="1668"/>
        <end position="1787"/>
    </location>
</feature>
<dbReference type="Pfam" id="PF18483">
    <property type="entry name" value="Lectin_L-type_dom"/>
    <property type="match status" value="1"/>
</dbReference>
<dbReference type="Pfam" id="PF06458">
    <property type="entry name" value="MucBP"/>
    <property type="match status" value="1"/>
</dbReference>
<keyword evidence="4" id="KW-1133">Transmembrane helix</keyword>
<dbReference type="Gene3D" id="2.60.120.200">
    <property type="match status" value="1"/>
</dbReference>
<evidence type="ECO:0000256" key="1">
    <source>
        <dbReference type="ARBA" id="ARBA00022729"/>
    </source>
</evidence>
<organism evidence="7 8">
    <name type="scientific">Periweissella fabalis</name>
    <dbReference type="NCBI Taxonomy" id="1070421"/>
    <lineage>
        <taxon>Bacteria</taxon>
        <taxon>Bacillati</taxon>
        <taxon>Bacillota</taxon>
        <taxon>Bacilli</taxon>
        <taxon>Lactobacillales</taxon>
        <taxon>Lactobacillaceae</taxon>
        <taxon>Periweissella</taxon>
    </lineage>
</organism>
<sequence length="2381" mass="253930">METKVRFKMYKSGKLWLVAGVAVLGVTVTTNPTQVHGDELTTAATATSSTPVGASGAPQTPISAATSNAAPATSVSGTPSSAAPNSTASVAPSSATPNSTASVAPSSAVPSSTASVAPSSAVPSSTASVAPSSATPNSTASVAPSSAAPSSTATSQAPSSVVAKVTSGAPKTVVKAPNAKPKAAPTKVATPKAQVSYQELVKRFTAVAPKAGAIELTQVNKTNFLDYFKLNGSATYDANTGIVTLTQDIRDQVGNFSLKSKIDLNNDFTLTGSINLGKKTSGAGGADGIAFALHTGSTDDVGNSGGNLGIGGLQNAIAFKLDTYHNDYQNPNIAKPGEQIKPNQSNGFGWANDPADAAKQFGAIVRTENRQIMATDGRYYQRWWAVTDTTLVQGLDASDLNGQFHDYSAHYDSATKMVTIKFTETSGKILTWTTKISSPQDVMAMIVSASTGANTNLQQFKINSFTFNQAATVDVKYVDTKGNPLAKGTVTYPNGPYKNGTYQTTQLNIAGYKFLRLDNGSATGTASIATSGQLGEPGDNGDVIYVYAPDYQAATKTINETIKYVDANGKTLAASVKGTPLTFMKVTNPVDNTVKVYLAKNGVTDQTLKEDGTPVDKNWVLASNADFAAVTNPVIDKYKVISTDAPNSDFTKVALQTVKSSDNDLNFTVVYGPAYTQTSKTVNETINYVNQAGTVIANKTTATPINFVTVTNPLDGTQITYYSTTTTIANLDNGGVPKGDWHVGNQTNFAAVAHPNIANYQVLSTDAPNSDLTQVSAQTVSPTTNDLNYTVVYGPAYQQKINTIHATINYVDLNGQPVADKKVAVPVNFLTVTNQLDGSAVTYYSTTATTATLDKNGVPTGDAWQTGNQFTFDAVTNPQVANYKIISNDGANSDLTQVGTQTVNPNSSDINITVKYAPLFTKTTKTVTETIHYLDKDDRSNVFPANTAKIYFLMVTNPVDGTTQTYYSKANADSALNDYGIPTDGFWNNSATAPFSEVTNPIVGHYKIFSNDAPNSDLTAVTKQSVTADSADLNFTVLYTKDFQSSYTQAIKPINETIHYINQNGTEISQKVAKQVRFVTIMNANDGTAKTYYSTTATTADVNADGVPDLTQWTEAGAFDFAAVLNPDITGYQVISNSDSQGDLTKVAQQTVLVNGTDLNFTVVYAPAYTQTTKTINETVNYVDQNGKVIHAQAQPTAVTFLTVTDPTDSTKTQTYYSLTQTSATLDNNGVPSGDWTLGSQHTFDAIANPTLDGYQVVSNDAPNSDLTTVAHQNVTPTNDNLNYTVVYAPVYTTKVTTINETINYVDRKGNVVATQKHATPINFVTVTNPVDGITKTYYSTTTALFTLDANGAPQGSDWTLGNQADFAAVTNPTVTNYQVISTDAKNSDLTHVGTQTVQAGDADLTLTVVYAPAYTQTPKTLHETINYIDEAGKVLAPAKQGTPINFITVTSPFDGSTKTYYSTTATTAELDDNGVPMGNAWTLGTKEDFAAVTNPAINGYRVISNDAPNSDLKHVAVQTVDVKDTDLTFNVVYQANYTTAVNTVTETINYVDQHGEALVKDYVATPITFLVVTSPFDGSTKTYISTTTTKFKLDTNGVPQMADWQLADNPQFDAIVNPQFNGYKVLSNDAPNSDLSQVSAQKVTPDSGNLNFTVIYAPDTNAPYQVATKTVRETIEYVDQNGNTLAPKYQSLPITFMTVTNVADGTKTVYATETATSTLLDPDGKPLDKDWQVAEQAQYEAVVNPTIIGYHVLSNSAPDSDLTQVAAQVVTSTSDDLNFRVVYAPDEQPVAYQATLKTVHQTIHYVDQQGNKLADAYHGPAINFLTVTNSKNDSKQIYTSRTATATTLTANGIPVDSGWQLANSADFDAVTHPQIKAFKVIKTTASENDLQRITAKTVTPANDDLDYTVVYAPAYTATTKTITETVHYVDTEGTVLATPVTNTPVHFLTVTNPTTGQDQVYVSRTLATAMLGENGVPTGDWQRASQADFSALAHLKIPGYVVDHVSAPNSDFQQIGTQTVTPMSDNLDFTVVYRAGYTYVVNPLNETIHYVDQKGKQLAPTYGAPQINVVVVTSPFGGVTRTFVAFGDHYNVTLNGHGLPIGDGWQEVNGATFDAVIHPQVKGYKVISNDAPGGDLRQVGSQKVDINSESMSFTVVYAPAYTATTKTITETIKYVDQHGRQVAQSYQGPAITFLTVTNPVDGSVKIYVAQAAKSIALNADGTPVDRAWVLANSKAFAAVTNPQVKGYQVISNNAPASSLSQVGQQLVTRASNNLNFTVVYAKTKTPITPVIPPHHDPNHHVTPNWPDKHVTPKHNDPDKTTPIQVMPVDPQHQINNADKHTQTLPATDEQASSATIWAGVLGVITAGLGLLGIKRRNHGK</sequence>
<dbReference type="Proteomes" id="UP000549765">
    <property type="component" value="Unassembled WGS sequence"/>
</dbReference>
<dbReference type="SUPFAM" id="SSF49899">
    <property type="entry name" value="Concanavalin A-like lectins/glucanases"/>
    <property type="match status" value="1"/>
</dbReference>
<feature type="domain" description="Mub B2-like" evidence="6">
    <location>
        <begin position="552"/>
        <end position="673"/>
    </location>
</feature>
<dbReference type="InterPro" id="IPR056573">
    <property type="entry name" value="Lectin_L-type_dom"/>
</dbReference>
<dbReference type="InterPro" id="IPR009459">
    <property type="entry name" value="MucBP_dom"/>
</dbReference>
<dbReference type="NCBIfam" id="TIGR01167">
    <property type="entry name" value="LPXTG_anchor"/>
    <property type="match status" value="1"/>
</dbReference>
<evidence type="ECO:0000259" key="6">
    <source>
        <dbReference type="Pfam" id="PF17966"/>
    </source>
</evidence>
<feature type="domain" description="Mub B2-like" evidence="6">
    <location>
        <begin position="676"/>
        <end position="795"/>
    </location>
</feature>
<feature type="domain" description="Mub B2-like" evidence="6">
    <location>
        <begin position="1170"/>
        <end position="1290"/>
    </location>
</feature>
<dbReference type="InterPro" id="IPR041495">
    <property type="entry name" value="Mub_B2"/>
</dbReference>
<evidence type="ECO:0000313" key="8">
    <source>
        <dbReference type="Proteomes" id="UP000549765"/>
    </source>
</evidence>
<feature type="region of interest" description="Disordered" evidence="3">
    <location>
        <begin position="46"/>
        <end position="160"/>
    </location>
</feature>
<evidence type="ECO:0000256" key="4">
    <source>
        <dbReference type="SAM" id="Phobius"/>
    </source>
</evidence>
<dbReference type="EMBL" id="JAAXPN010000002">
    <property type="protein sequence ID" value="NKZ23841.1"/>
    <property type="molecule type" value="Genomic_DNA"/>
</dbReference>
<feature type="domain" description="MucBP" evidence="5">
    <location>
        <begin position="472"/>
        <end position="547"/>
    </location>
</feature>
<dbReference type="Pfam" id="PF19258">
    <property type="entry name" value="KxYKxGKxW_sig"/>
    <property type="match status" value="1"/>
</dbReference>
<comment type="caution">
    <text evidence="7">The sequence shown here is derived from an EMBL/GenBank/DDBJ whole genome shotgun (WGS) entry which is preliminary data.</text>
</comment>
<evidence type="ECO:0000313" key="7">
    <source>
        <dbReference type="EMBL" id="NKZ23841.1"/>
    </source>
</evidence>
<evidence type="ECO:0000256" key="3">
    <source>
        <dbReference type="SAM" id="MobiDB-lite"/>
    </source>
</evidence>
<dbReference type="Gene3D" id="2.60.40.4300">
    <property type="match status" value="14"/>
</dbReference>
<evidence type="ECO:0000256" key="2">
    <source>
        <dbReference type="ARBA" id="ARBA00022737"/>
    </source>
</evidence>
<name>A0A7X6S354_9LACO</name>
<dbReference type="Gene3D" id="3.10.20.320">
    <property type="entry name" value="Putative peptidoglycan bound protein (lpxtg motif)"/>
    <property type="match status" value="1"/>
</dbReference>
<dbReference type="InterPro" id="IPR013320">
    <property type="entry name" value="ConA-like_dom_sf"/>
</dbReference>
<dbReference type="RefSeq" id="WP_168721641.1">
    <property type="nucleotide sequence ID" value="NZ_JAAXPN010000002.1"/>
</dbReference>
<gene>
    <name evidence="7" type="ORF">HF964_03330</name>
</gene>
<feature type="domain" description="Mub B2-like" evidence="6">
    <location>
        <begin position="2163"/>
        <end position="2284"/>
    </location>
</feature>
<dbReference type="NCBIfam" id="TIGR03715">
    <property type="entry name" value="KxYKxGKxW"/>
    <property type="match status" value="1"/>
</dbReference>
<proteinExistence type="predicted"/>
<reference evidence="7 8" key="1">
    <citation type="submission" date="2020-04" db="EMBL/GenBank/DDBJ databases">
        <title>MicrobeNet Type strains.</title>
        <authorList>
            <person name="Nicholson A.C."/>
        </authorList>
    </citation>
    <scope>NUCLEOTIDE SEQUENCE [LARGE SCALE GENOMIC DNA]</scope>
    <source>
        <strain evidence="7 8">CCUG 61472</strain>
    </source>
</reference>
<dbReference type="Pfam" id="PF17966">
    <property type="entry name" value="Muc_B2"/>
    <property type="match status" value="10"/>
</dbReference>
<feature type="domain" description="Mub B2-like" evidence="6">
    <location>
        <begin position="802"/>
        <end position="918"/>
    </location>
</feature>
<accession>A0A7X6S354</accession>
<protein>
    <submittedName>
        <fullName evidence="7">KxYKxGKxW signal peptide domain-containing protein</fullName>
    </submittedName>
</protein>
<feature type="domain" description="Mub B2-like" evidence="6">
    <location>
        <begin position="1050"/>
        <end position="1167"/>
    </location>
</feature>
<feature type="domain" description="Mub B2-like" evidence="6">
    <location>
        <begin position="1917"/>
        <end position="2036"/>
    </location>
</feature>
<feature type="domain" description="Mub B2-like" evidence="6">
    <location>
        <begin position="1417"/>
        <end position="1537"/>
    </location>
</feature>
<feature type="transmembrane region" description="Helical" evidence="4">
    <location>
        <begin position="2355"/>
        <end position="2374"/>
    </location>
</feature>
<keyword evidence="4" id="KW-0812">Transmembrane</keyword>
<keyword evidence="1" id="KW-0732">Signal</keyword>
<keyword evidence="8" id="KW-1185">Reference proteome</keyword>
<dbReference type="InterPro" id="IPR022263">
    <property type="entry name" value="KxYKxGKxW"/>
</dbReference>
<dbReference type="CDD" id="cd01951">
    <property type="entry name" value="lectin_L-type"/>
    <property type="match status" value="1"/>
</dbReference>
<keyword evidence="2" id="KW-0677">Repeat</keyword>
<evidence type="ECO:0000259" key="5">
    <source>
        <dbReference type="Pfam" id="PF06458"/>
    </source>
</evidence>
<feature type="domain" description="Mub B2-like" evidence="6">
    <location>
        <begin position="1539"/>
        <end position="1660"/>
    </location>
</feature>
<keyword evidence="4" id="KW-0472">Membrane</keyword>